<dbReference type="STRING" id="35525.A0A164XLH6"/>
<gene>
    <name evidence="15" type="ORF">APZ42_020325</name>
</gene>
<keyword evidence="6" id="KW-0297">G-protein coupled receptor</keyword>
<keyword evidence="7 12" id="KW-0472">Membrane</keyword>
<evidence type="ECO:0000313" key="16">
    <source>
        <dbReference type="Proteomes" id="UP000076858"/>
    </source>
</evidence>
<dbReference type="InterPro" id="IPR017981">
    <property type="entry name" value="GPCR_2-like_7TM"/>
</dbReference>
<dbReference type="GO" id="GO:0008528">
    <property type="term" value="F:G protein-coupled peptide receptor activity"/>
    <property type="evidence" value="ECO:0007669"/>
    <property type="project" value="TreeGrafter"/>
</dbReference>
<dbReference type="GO" id="GO:0007166">
    <property type="term" value="P:cell surface receptor signaling pathway"/>
    <property type="evidence" value="ECO:0007669"/>
    <property type="project" value="InterPro"/>
</dbReference>
<dbReference type="GO" id="GO:0007188">
    <property type="term" value="P:adenylate cyclase-modulating G protein-coupled receptor signaling pathway"/>
    <property type="evidence" value="ECO:0007669"/>
    <property type="project" value="TreeGrafter"/>
</dbReference>
<feature type="transmembrane region" description="Helical" evidence="12">
    <location>
        <begin position="417"/>
        <end position="441"/>
    </location>
</feature>
<evidence type="ECO:0000256" key="8">
    <source>
        <dbReference type="ARBA" id="ARBA00023170"/>
    </source>
</evidence>
<dbReference type="PANTHER" id="PTHR45620:SF32">
    <property type="entry name" value="DIURETIC HORMONE 31 RECEPTOR, ISOFORM C"/>
    <property type="match status" value="1"/>
</dbReference>
<accession>A0A164XLH6</accession>
<evidence type="ECO:0000256" key="4">
    <source>
        <dbReference type="ARBA" id="ARBA00022692"/>
    </source>
</evidence>
<feature type="transmembrane region" description="Helical" evidence="12">
    <location>
        <begin position="290"/>
        <end position="315"/>
    </location>
</feature>
<dbReference type="InterPro" id="IPR036445">
    <property type="entry name" value="GPCR_2_extracell_dom_sf"/>
</dbReference>
<name>A0A164XLH6_9CRUS</name>
<comment type="similarity">
    <text evidence="2">Belongs to the G-protein coupled receptor 2 family.</text>
</comment>
<feature type="compositionally biased region" description="Basic and acidic residues" evidence="11">
    <location>
        <begin position="334"/>
        <end position="357"/>
    </location>
</feature>
<keyword evidence="8 15" id="KW-0675">Receptor</keyword>
<organism evidence="15 16">
    <name type="scientific">Daphnia magna</name>
    <dbReference type="NCBI Taxonomy" id="35525"/>
    <lineage>
        <taxon>Eukaryota</taxon>
        <taxon>Metazoa</taxon>
        <taxon>Ecdysozoa</taxon>
        <taxon>Arthropoda</taxon>
        <taxon>Crustacea</taxon>
        <taxon>Branchiopoda</taxon>
        <taxon>Diplostraca</taxon>
        <taxon>Cladocera</taxon>
        <taxon>Anomopoda</taxon>
        <taxon>Daphniidae</taxon>
        <taxon>Daphnia</taxon>
    </lineage>
</organism>
<dbReference type="EMBL" id="LRGB01000966">
    <property type="protein sequence ID" value="KZS14357.1"/>
    <property type="molecule type" value="Genomic_DNA"/>
</dbReference>
<dbReference type="Pfam" id="PF02793">
    <property type="entry name" value="HRM"/>
    <property type="match status" value="1"/>
</dbReference>
<dbReference type="InterPro" id="IPR001879">
    <property type="entry name" value="GPCR_2_extracellular_dom"/>
</dbReference>
<dbReference type="SUPFAM" id="SSF81321">
    <property type="entry name" value="Family A G protein-coupled receptor-like"/>
    <property type="match status" value="1"/>
</dbReference>
<feature type="transmembrane region" description="Helical" evidence="12">
    <location>
        <begin position="224"/>
        <end position="244"/>
    </location>
</feature>
<dbReference type="PROSITE" id="PS50261">
    <property type="entry name" value="G_PROTEIN_RECEP_F2_4"/>
    <property type="match status" value="1"/>
</dbReference>
<dbReference type="OrthoDB" id="16753at2759"/>
<evidence type="ECO:0000259" key="13">
    <source>
        <dbReference type="PROSITE" id="PS50227"/>
    </source>
</evidence>
<dbReference type="Gene3D" id="4.10.1240.10">
    <property type="entry name" value="GPCR, family 2, extracellular hormone receptor domain"/>
    <property type="match status" value="1"/>
</dbReference>
<feature type="transmembrane region" description="Helical" evidence="12">
    <location>
        <begin position="387"/>
        <end position="405"/>
    </location>
</feature>
<evidence type="ECO:0000256" key="12">
    <source>
        <dbReference type="SAM" id="Phobius"/>
    </source>
</evidence>
<dbReference type="PANTHER" id="PTHR45620">
    <property type="entry name" value="PDF RECEPTOR-LIKE PROTEIN-RELATED"/>
    <property type="match status" value="1"/>
</dbReference>
<evidence type="ECO:0000256" key="2">
    <source>
        <dbReference type="ARBA" id="ARBA00005314"/>
    </source>
</evidence>
<dbReference type="PRINTS" id="PR00249">
    <property type="entry name" value="GPCRSECRETIN"/>
</dbReference>
<dbReference type="InterPro" id="IPR017983">
    <property type="entry name" value="GPCR_2_secretin-like_CS"/>
</dbReference>
<keyword evidence="4 12" id="KW-0812">Transmembrane</keyword>
<dbReference type="PROSITE" id="PS00649">
    <property type="entry name" value="G_PROTEIN_RECEP_F2_1"/>
    <property type="match status" value="1"/>
</dbReference>
<dbReference type="AlphaFoldDB" id="A0A164XLH6"/>
<proteinExistence type="inferred from homology"/>
<dbReference type="Gene3D" id="1.20.1070.10">
    <property type="entry name" value="Rhodopsin 7-helix transmembrane proteins"/>
    <property type="match status" value="1"/>
</dbReference>
<evidence type="ECO:0000313" key="15">
    <source>
        <dbReference type="EMBL" id="KZS14357.1"/>
    </source>
</evidence>
<evidence type="ECO:0000256" key="11">
    <source>
        <dbReference type="SAM" id="MobiDB-lite"/>
    </source>
</evidence>
<dbReference type="Proteomes" id="UP000076858">
    <property type="component" value="Unassembled WGS sequence"/>
</dbReference>
<evidence type="ECO:0000256" key="1">
    <source>
        <dbReference type="ARBA" id="ARBA00004651"/>
    </source>
</evidence>
<reference evidence="15 16" key="1">
    <citation type="submission" date="2016-03" db="EMBL/GenBank/DDBJ databases">
        <title>EvidentialGene: Evidence-directed Construction of Genes on Genomes.</title>
        <authorList>
            <person name="Gilbert D.G."/>
            <person name="Choi J.-H."/>
            <person name="Mockaitis K."/>
            <person name="Colbourne J."/>
            <person name="Pfrender M."/>
        </authorList>
    </citation>
    <scope>NUCLEOTIDE SEQUENCE [LARGE SCALE GENOMIC DNA]</scope>
    <source>
        <strain evidence="15 16">Xinb3</strain>
        <tissue evidence="15">Complete organism</tissue>
    </source>
</reference>
<keyword evidence="16" id="KW-1185">Reference proteome</keyword>
<evidence type="ECO:0000256" key="10">
    <source>
        <dbReference type="ARBA" id="ARBA00023224"/>
    </source>
</evidence>
<sequence>MEISDSSSNVMNADIIHHTHNHTEEEENSVYSTGMVPDMMWKIREDCERLMANYNESSEELYCPPTFDGWSCWNATPAGRISVAPCPYFITGFDPQRMAHKVCTEEGTWFRHPQSNLIWSNYTTCVDVEDLEMRQAIVNVYIAGYSVSLIALVVSLAILIGFRQSLKCTRIYIHRNLFASFIINNAMWLLWYKGVADQPEVLLDNRIGCKILHVLLHYFLVSNYFWMFCEGLYLHTVLVVAFLSENSIMKWFHLIGWALPAAVTATYAGVRASIPEETNHCWMEESRSTWILSGPVCLSMLTNAFFLVNIVRVLVTKLKAPNTTSYNAAPHGHRSSEAHRAEMLADGQRPDEADGRTNGHVPALSNSSGGGTSSHRTSTSLNGLRKAVRATLILLPLLGLHYVVMPFRPEAGAPGEIAYQIVSAIFTSFQGLCVAFLFCFCNGEVLKVLRKEIVRYAATRKVGLQNRRLILRSQQPMTTEL</sequence>
<dbReference type="CDD" id="cd15260">
    <property type="entry name" value="7tmB1_NPR_B4_insect-like"/>
    <property type="match status" value="1"/>
</dbReference>
<comment type="caution">
    <text evidence="15">The sequence shown here is derived from an EMBL/GenBank/DDBJ whole genome shotgun (WGS) entry which is preliminary data.</text>
</comment>
<evidence type="ECO:0000256" key="7">
    <source>
        <dbReference type="ARBA" id="ARBA00023136"/>
    </source>
</evidence>
<keyword evidence="10" id="KW-0807">Transducer</keyword>
<feature type="domain" description="G-protein coupled receptors family 2 profile 2" evidence="14">
    <location>
        <begin position="137"/>
        <end position="442"/>
    </location>
</feature>
<protein>
    <submittedName>
        <fullName evidence="15">Putative DH31 receptor</fullName>
    </submittedName>
</protein>
<keyword evidence="9" id="KW-0325">Glycoprotein</keyword>
<evidence type="ECO:0000256" key="6">
    <source>
        <dbReference type="ARBA" id="ARBA00023040"/>
    </source>
</evidence>
<comment type="subcellular location">
    <subcellularLocation>
        <location evidence="1">Cell membrane</location>
        <topology evidence="1">Multi-pass membrane protein</topology>
    </subcellularLocation>
</comment>
<evidence type="ECO:0000256" key="9">
    <source>
        <dbReference type="ARBA" id="ARBA00023180"/>
    </source>
</evidence>
<dbReference type="InterPro" id="IPR050332">
    <property type="entry name" value="GPCR_2"/>
</dbReference>
<evidence type="ECO:0000259" key="14">
    <source>
        <dbReference type="PROSITE" id="PS50261"/>
    </source>
</evidence>
<feature type="transmembrane region" description="Helical" evidence="12">
    <location>
        <begin position="251"/>
        <end position="270"/>
    </location>
</feature>
<feature type="transmembrane region" description="Helical" evidence="12">
    <location>
        <begin position="140"/>
        <end position="160"/>
    </location>
</feature>
<keyword evidence="3" id="KW-1003">Cell membrane</keyword>
<feature type="region of interest" description="Disordered" evidence="11">
    <location>
        <begin position="325"/>
        <end position="380"/>
    </location>
</feature>
<keyword evidence="5 12" id="KW-1133">Transmembrane helix</keyword>
<dbReference type="SMART" id="SM00008">
    <property type="entry name" value="HormR"/>
    <property type="match status" value="1"/>
</dbReference>
<dbReference type="PROSITE" id="PS50227">
    <property type="entry name" value="G_PROTEIN_RECEP_F2_3"/>
    <property type="match status" value="1"/>
</dbReference>
<evidence type="ECO:0000256" key="5">
    <source>
        <dbReference type="ARBA" id="ARBA00022989"/>
    </source>
</evidence>
<feature type="domain" description="G-protein coupled receptors family 2 profile 1" evidence="13">
    <location>
        <begin position="46"/>
        <end position="129"/>
    </location>
</feature>
<dbReference type="GO" id="GO:0005886">
    <property type="term" value="C:plasma membrane"/>
    <property type="evidence" value="ECO:0007669"/>
    <property type="project" value="UniProtKB-SubCell"/>
</dbReference>
<dbReference type="SUPFAM" id="SSF111418">
    <property type="entry name" value="Hormone receptor domain"/>
    <property type="match status" value="1"/>
</dbReference>
<evidence type="ECO:0000256" key="3">
    <source>
        <dbReference type="ARBA" id="ARBA00022475"/>
    </source>
</evidence>
<dbReference type="InterPro" id="IPR000832">
    <property type="entry name" value="GPCR_2_secretin-like"/>
</dbReference>
<feature type="transmembrane region" description="Helical" evidence="12">
    <location>
        <begin position="172"/>
        <end position="192"/>
    </location>
</feature>
<dbReference type="Pfam" id="PF00002">
    <property type="entry name" value="7tm_2"/>
    <property type="match status" value="1"/>
</dbReference>